<evidence type="ECO:0000313" key="2">
    <source>
        <dbReference type="Proteomes" id="UP000800040"/>
    </source>
</evidence>
<dbReference type="Proteomes" id="UP000800040">
    <property type="component" value="Unassembled WGS sequence"/>
</dbReference>
<protein>
    <submittedName>
        <fullName evidence="1">Uncharacterized protein</fullName>
    </submittedName>
</protein>
<gene>
    <name evidence="1" type="ORF">BDW02DRAFT_156157</name>
</gene>
<proteinExistence type="predicted"/>
<evidence type="ECO:0000313" key="1">
    <source>
        <dbReference type="EMBL" id="KAF1839525.1"/>
    </source>
</evidence>
<reference evidence="1" key="1">
    <citation type="submission" date="2020-01" db="EMBL/GenBank/DDBJ databases">
        <authorList>
            <consortium name="DOE Joint Genome Institute"/>
            <person name="Haridas S."/>
            <person name="Albert R."/>
            <person name="Binder M."/>
            <person name="Bloem J."/>
            <person name="Labutti K."/>
            <person name="Salamov A."/>
            <person name="Andreopoulos B."/>
            <person name="Baker S.E."/>
            <person name="Barry K."/>
            <person name="Bills G."/>
            <person name="Bluhm B.H."/>
            <person name="Cannon C."/>
            <person name="Castanera R."/>
            <person name="Culley D.E."/>
            <person name="Daum C."/>
            <person name="Ezra D."/>
            <person name="Gonzalez J.B."/>
            <person name="Henrissat B."/>
            <person name="Kuo A."/>
            <person name="Liang C."/>
            <person name="Lipzen A."/>
            <person name="Lutzoni F."/>
            <person name="Magnuson J."/>
            <person name="Mondo S."/>
            <person name="Nolan M."/>
            <person name="Ohm R."/>
            <person name="Pangilinan J."/>
            <person name="Park H.-J."/>
            <person name="Ramirez L."/>
            <person name="Alfaro M."/>
            <person name="Sun H."/>
            <person name="Tritt A."/>
            <person name="Yoshinaga Y."/>
            <person name="Zwiers L.-H."/>
            <person name="Turgeon B.G."/>
            <person name="Goodwin S.B."/>
            <person name="Spatafora J.W."/>
            <person name="Crous P.W."/>
            <person name="Grigoriev I.V."/>
        </authorList>
    </citation>
    <scope>NUCLEOTIDE SEQUENCE</scope>
    <source>
        <strain evidence="1">P77</strain>
    </source>
</reference>
<dbReference type="AlphaFoldDB" id="A0A6A5KLZ2"/>
<name>A0A6A5KLZ2_9PLEO</name>
<keyword evidence="2" id="KW-1185">Reference proteome</keyword>
<dbReference type="EMBL" id="ML975245">
    <property type="protein sequence ID" value="KAF1839525.1"/>
    <property type="molecule type" value="Genomic_DNA"/>
</dbReference>
<sequence>MSAKLRPSLDHTMGNLAPWTSLQSSCFSCSCNNALWSCATLMPLACRHVDNLARCSKSCQTHSPARQPCLLTITADHRPDSLPTNAPLHTSIHHYPDNSILRPDDFHHCSLAGTYDVCTGCAGTRINVLPPAVPPVLAT</sequence>
<accession>A0A6A5KLZ2</accession>
<organism evidence="1 2">
    <name type="scientific">Decorospora gaudefroyi</name>
    <dbReference type="NCBI Taxonomy" id="184978"/>
    <lineage>
        <taxon>Eukaryota</taxon>
        <taxon>Fungi</taxon>
        <taxon>Dikarya</taxon>
        <taxon>Ascomycota</taxon>
        <taxon>Pezizomycotina</taxon>
        <taxon>Dothideomycetes</taxon>
        <taxon>Pleosporomycetidae</taxon>
        <taxon>Pleosporales</taxon>
        <taxon>Pleosporineae</taxon>
        <taxon>Pleosporaceae</taxon>
        <taxon>Decorospora</taxon>
    </lineage>
</organism>
<dbReference type="PROSITE" id="PS51257">
    <property type="entry name" value="PROKAR_LIPOPROTEIN"/>
    <property type="match status" value="1"/>
</dbReference>